<sequence length="46" mass="4632">HAGRGGLGAVMGAKGLKAIVIDPQGVRPLKAVDAPAFSKAVKFIMS</sequence>
<feature type="non-terminal residue" evidence="2">
    <location>
        <position position="1"/>
    </location>
</feature>
<dbReference type="Gene3D" id="3.60.9.10">
    <property type="entry name" value="Aldehyde ferredoxin oxidoreductase, N-terminal domain"/>
    <property type="match status" value="1"/>
</dbReference>
<name>X1VZH0_9ZZZZ</name>
<proteinExistence type="predicted"/>
<gene>
    <name evidence="2" type="ORF">S12H4_54948</name>
</gene>
<comment type="caution">
    <text evidence="2">The sequence shown here is derived from an EMBL/GenBank/DDBJ whole genome shotgun (WGS) entry which is preliminary data.</text>
</comment>
<dbReference type="SUPFAM" id="SSF56228">
    <property type="entry name" value="Aldehyde ferredoxin oxidoreductase, N-terminal domain"/>
    <property type="match status" value="1"/>
</dbReference>
<dbReference type="InterPro" id="IPR013983">
    <property type="entry name" value="Ald_Fedxn_OxRdtase_N"/>
</dbReference>
<dbReference type="AlphaFoldDB" id="X1VZH0"/>
<protein>
    <recommendedName>
        <fullName evidence="1">Aldehyde ferredoxin oxidoreductase N-terminal domain-containing protein</fullName>
    </recommendedName>
</protein>
<dbReference type="GO" id="GO:0016625">
    <property type="term" value="F:oxidoreductase activity, acting on the aldehyde or oxo group of donors, iron-sulfur protein as acceptor"/>
    <property type="evidence" value="ECO:0007669"/>
    <property type="project" value="InterPro"/>
</dbReference>
<accession>X1VZH0</accession>
<dbReference type="Pfam" id="PF02730">
    <property type="entry name" value="AFOR_N"/>
    <property type="match status" value="1"/>
</dbReference>
<dbReference type="InterPro" id="IPR036503">
    <property type="entry name" value="Ald_Fedxn_OxRdtase_N_sf"/>
</dbReference>
<organism evidence="2">
    <name type="scientific">marine sediment metagenome</name>
    <dbReference type="NCBI Taxonomy" id="412755"/>
    <lineage>
        <taxon>unclassified sequences</taxon>
        <taxon>metagenomes</taxon>
        <taxon>ecological metagenomes</taxon>
    </lineage>
</organism>
<evidence type="ECO:0000259" key="1">
    <source>
        <dbReference type="Pfam" id="PF02730"/>
    </source>
</evidence>
<dbReference type="GO" id="GO:0051536">
    <property type="term" value="F:iron-sulfur cluster binding"/>
    <property type="evidence" value="ECO:0007669"/>
    <property type="project" value="InterPro"/>
</dbReference>
<feature type="domain" description="Aldehyde ferredoxin oxidoreductase N-terminal" evidence="1">
    <location>
        <begin position="1"/>
        <end position="22"/>
    </location>
</feature>
<evidence type="ECO:0000313" key="2">
    <source>
        <dbReference type="EMBL" id="GAJ18440.1"/>
    </source>
</evidence>
<dbReference type="EMBL" id="BARW01035187">
    <property type="protein sequence ID" value="GAJ18440.1"/>
    <property type="molecule type" value="Genomic_DNA"/>
</dbReference>
<reference evidence="2" key="1">
    <citation type="journal article" date="2014" name="Front. Microbiol.">
        <title>High frequency of phylogenetically diverse reductive dehalogenase-homologous genes in deep subseafloor sedimentary metagenomes.</title>
        <authorList>
            <person name="Kawai M."/>
            <person name="Futagami T."/>
            <person name="Toyoda A."/>
            <person name="Takaki Y."/>
            <person name="Nishi S."/>
            <person name="Hori S."/>
            <person name="Arai W."/>
            <person name="Tsubouchi T."/>
            <person name="Morono Y."/>
            <person name="Uchiyama I."/>
            <person name="Ito T."/>
            <person name="Fujiyama A."/>
            <person name="Inagaki F."/>
            <person name="Takami H."/>
        </authorList>
    </citation>
    <scope>NUCLEOTIDE SEQUENCE</scope>
    <source>
        <strain evidence="2">Expedition CK06-06</strain>
    </source>
</reference>